<dbReference type="eggNOG" id="COG0421">
    <property type="taxonomic scope" value="Bacteria"/>
</dbReference>
<reference evidence="2 3" key="1">
    <citation type="submission" date="2014-10" db="EMBL/GenBank/DDBJ databases">
        <title>Draft genome of anammox bacterium scalindua brodae, obtained using differential coverage binning of sequence data from two enrichment reactors.</title>
        <authorList>
            <person name="Speth D.R."/>
            <person name="Russ L."/>
            <person name="Kartal B."/>
            <person name="Op den Camp H.J."/>
            <person name="Dutilh B.E."/>
            <person name="Jetten M.S."/>
        </authorList>
    </citation>
    <scope>NUCLEOTIDE SEQUENCE [LARGE SCALE GENOMIC DNA]</scope>
    <source>
        <strain evidence="2">RU1</strain>
    </source>
</reference>
<dbReference type="GO" id="GO:0006596">
    <property type="term" value="P:polyamine biosynthetic process"/>
    <property type="evidence" value="ECO:0007669"/>
    <property type="project" value="UniProtKB-KW"/>
</dbReference>
<dbReference type="AlphaFoldDB" id="A0A0B0EDF9"/>
<evidence type="ECO:0000313" key="2">
    <source>
        <dbReference type="EMBL" id="KHE91267.1"/>
    </source>
</evidence>
<dbReference type="PANTHER" id="PTHR43317:SF3">
    <property type="entry name" value="BLR2883 PROTEIN"/>
    <property type="match status" value="1"/>
</dbReference>
<protein>
    <submittedName>
        <fullName evidence="2">Spermidine synthase</fullName>
        <ecNumber evidence="2">2.5.1.16</ecNumber>
    </submittedName>
</protein>
<gene>
    <name evidence="2" type="primary">speE_3</name>
    <name evidence="2" type="ORF">SCABRO_02947</name>
</gene>
<dbReference type="Proteomes" id="UP000030652">
    <property type="component" value="Unassembled WGS sequence"/>
</dbReference>
<evidence type="ECO:0000256" key="1">
    <source>
        <dbReference type="ARBA" id="ARBA00023115"/>
    </source>
</evidence>
<sequence>MKPTVKIATTRTPDGGEMELYKHDRDFTIKINDQDLMSSRQHESELELARLGCAHLVGSKAPSVLIGGLGLGYTLRQVLDMLGPHAKVVVSELLSSVVEWNREFLGELNGQPLDDKRVDLKTGDIVSLIMRSKSQFDAILLDVDNGPSAMTSSENSRLYSYEGIMACRYALRKHGCLAVWSAEPSKKFERLLVGGCGLHVSRFRVPAYKGVSRSHVLYGSLRKTSASCLPVAASRACRAETSRRRVAEVSERGTRPGGIRLKTSIFINKKICFIIT</sequence>
<dbReference type="PATRIC" id="fig|237368.3.peg.3190"/>
<dbReference type="EMBL" id="JRYO01000213">
    <property type="protein sequence ID" value="KHE91267.1"/>
    <property type="molecule type" value="Genomic_DNA"/>
</dbReference>
<dbReference type="GO" id="GO:0004766">
    <property type="term" value="F:spermidine synthase activity"/>
    <property type="evidence" value="ECO:0007669"/>
    <property type="project" value="UniProtKB-EC"/>
</dbReference>
<dbReference type="Gene3D" id="3.40.50.150">
    <property type="entry name" value="Vaccinia Virus protein VP39"/>
    <property type="match status" value="1"/>
</dbReference>
<dbReference type="SUPFAM" id="SSF53335">
    <property type="entry name" value="S-adenosyl-L-methionine-dependent methyltransferases"/>
    <property type="match status" value="1"/>
</dbReference>
<organism evidence="2 3">
    <name type="scientific">Candidatus Scalindua brodae</name>
    <dbReference type="NCBI Taxonomy" id="237368"/>
    <lineage>
        <taxon>Bacteria</taxon>
        <taxon>Pseudomonadati</taxon>
        <taxon>Planctomycetota</taxon>
        <taxon>Candidatus Brocadiia</taxon>
        <taxon>Candidatus Brocadiales</taxon>
        <taxon>Candidatus Scalinduaceae</taxon>
        <taxon>Candidatus Scalindua</taxon>
    </lineage>
</organism>
<dbReference type="PANTHER" id="PTHR43317">
    <property type="entry name" value="THERMOSPERMINE SYNTHASE ACAULIS5"/>
    <property type="match status" value="1"/>
</dbReference>
<name>A0A0B0EDF9_9BACT</name>
<keyword evidence="1" id="KW-0620">Polyamine biosynthesis</keyword>
<proteinExistence type="predicted"/>
<dbReference type="Pfam" id="PF01564">
    <property type="entry name" value="Spermine_synth"/>
    <property type="match status" value="1"/>
</dbReference>
<comment type="caution">
    <text evidence="2">The sequence shown here is derived from an EMBL/GenBank/DDBJ whole genome shotgun (WGS) entry which is preliminary data.</text>
</comment>
<dbReference type="EC" id="2.5.1.16" evidence="2"/>
<keyword evidence="2" id="KW-0808">Transferase</keyword>
<evidence type="ECO:0000313" key="3">
    <source>
        <dbReference type="Proteomes" id="UP000030652"/>
    </source>
</evidence>
<accession>A0A0B0EDF9</accession>
<dbReference type="InterPro" id="IPR029063">
    <property type="entry name" value="SAM-dependent_MTases_sf"/>
</dbReference>